<dbReference type="InterPro" id="IPR027945">
    <property type="entry name" value="SseB_C"/>
</dbReference>
<proteinExistence type="predicted"/>
<dbReference type="EMBL" id="JAJEQW010000007">
    <property type="protein sequence ID" value="MCC2242239.1"/>
    <property type="molecule type" value="Genomic_DNA"/>
</dbReference>
<gene>
    <name evidence="3" type="ORF">LKD47_08000</name>
    <name evidence="4" type="ORF">OCV43_05345</name>
</gene>
<protein>
    <submittedName>
        <fullName evidence="3">Enhanced serine sensitivity protein SseB</fullName>
    </submittedName>
</protein>
<keyword evidence="6" id="KW-1185">Reference proteome</keyword>
<dbReference type="Pfam" id="PF14581">
    <property type="entry name" value="SseB_C"/>
    <property type="match status" value="1"/>
</dbReference>
<organism evidence="3 5">
    <name type="scientific">Roseburia amylophila</name>
    <dbReference type="NCBI Taxonomy" id="2981794"/>
    <lineage>
        <taxon>Bacteria</taxon>
        <taxon>Bacillati</taxon>
        <taxon>Bacillota</taxon>
        <taxon>Clostridia</taxon>
        <taxon>Lachnospirales</taxon>
        <taxon>Lachnospiraceae</taxon>
        <taxon>Roseburia</taxon>
    </lineage>
</organism>
<dbReference type="Pfam" id="PF07179">
    <property type="entry name" value="SseB"/>
    <property type="match status" value="1"/>
</dbReference>
<evidence type="ECO:0000259" key="1">
    <source>
        <dbReference type="Pfam" id="PF07179"/>
    </source>
</evidence>
<dbReference type="InterPro" id="IPR009839">
    <property type="entry name" value="SseB_N"/>
</dbReference>
<evidence type="ECO:0000313" key="6">
    <source>
        <dbReference type="Proteomes" id="UP001209666"/>
    </source>
</evidence>
<dbReference type="RefSeq" id="WP_117946718.1">
    <property type="nucleotide sequence ID" value="NZ_JAJEQW010000007.1"/>
</dbReference>
<dbReference type="Proteomes" id="UP001209666">
    <property type="component" value="Unassembled WGS sequence"/>
</dbReference>
<comment type="caution">
    <text evidence="3">The sequence shown here is derived from an EMBL/GenBank/DDBJ whole genome shotgun (WGS) entry which is preliminary data.</text>
</comment>
<reference evidence="4" key="3">
    <citation type="submission" date="2022-09" db="EMBL/GenBank/DDBJ databases">
        <authorList>
            <person name="Hitch T.C.A."/>
        </authorList>
    </citation>
    <scope>NUCLEOTIDE SEQUENCE</scope>
    <source>
        <strain evidence="4">Sanger_19</strain>
    </source>
</reference>
<sequence>MEISKERKEELLETHLLNYEMPDEQELAKLTLEELEFLIRSAEVHHKKKTFVADNFLKKIEVFNKILADKIKGCKELYCAWDKHTGYPRVMGDGSVLIFSTKEFAQKAIEHYKEQNVELELKGIRGDKQMFFWANLHWWGMEDLILDVGSYSCRLKRDDLLPPPDFSELSKAQIPVVNPALILAMARHRQILFEEKKDEQWKRAEQFLCDRMLKEVVRGEFLCPVKVVEDPKEEKDADGKKGTALQFALLQDSNGAQWMPVYTDWQSFQKIYNVKEWKGQKVSFDQLMKIAGERDFVINPGSMELRVEENRKKIIIGYFKRYKRQEAEMASGNLVEKKTGVFVGEPIAEADELKQILSEYMKKQKNIKKAYLVTKIERKDDISYLLVVEFKGERKSVFEGIAEAVKPSLGYMRLDMHEADEKAMELIGEVAPFYKKTFLGL</sequence>
<reference evidence="4 6" key="1">
    <citation type="journal article" date="2021" name="ISME Commun">
        <title>Automated analysis of genomic sequences facilitates high-throughput and comprehensive description of bacteria.</title>
        <authorList>
            <person name="Hitch T.C.A."/>
        </authorList>
    </citation>
    <scope>NUCLEOTIDE SEQUENCE [LARGE SCALE GENOMIC DNA]</scope>
    <source>
        <strain evidence="4 6">Sanger_19</strain>
    </source>
</reference>
<feature type="domain" description="SseB protein C-terminal" evidence="2">
    <location>
        <begin position="336"/>
        <end position="436"/>
    </location>
</feature>
<dbReference type="Proteomes" id="UP001198893">
    <property type="component" value="Unassembled WGS sequence"/>
</dbReference>
<evidence type="ECO:0000313" key="3">
    <source>
        <dbReference type="EMBL" id="MCC2242239.1"/>
    </source>
</evidence>
<accession>A0AAW4WFV6</accession>
<name>A0AAW4WFV6_9FIRM</name>
<dbReference type="EMBL" id="JAOQKI010000006">
    <property type="protein sequence ID" value="MCU6716703.1"/>
    <property type="molecule type" value="Genomic_DNA"/>
</dbReference>
<feature type="domain" description="SseB protein N-terminal" evidence="1">
    <location>
        <begin position="211"/>
        <end position="302"/>
    </location>
</feature>
<evidence type="ECO:0000259" key="2">
    <source>
        <dbReference type="Pfam" id="PF14581"/>
    </source>
</evidence>
<evidence type="ECO:0000313" key="5">
    <source>
        <dbReference type="Proteomes" id="UP001198893"/>
    </source>
</evidence>
<reference evidence="3" key="2">
    <citation type="submission" date="2021-10" db="EMBL/GenBank/DDBJ databases">
        <title>Anaerobic single-cell dispensing facilitates the cultivation of human gut bacteria.</title>
        <authorList>
            <person name="Afrizal A."/>
        </authorList>
    </citation>
    <scope>NUCLEOTIDE SEQUENCE</scope>
    <source>
        <strain evidence="3">CLA-AA-H204</strain>
    </source>
</reference>
<evidence type="ECO:0000313" key="4">
    <source>
        <dbReference type="EMBL" id="MCU6716703.1"/>
    </source>
</evidence>
<dbReference type="AlphaFoldDB" id="A0AAW4WFV6"/>